<dbReference type="GO" id="GO:0006742">
    <property type="term" value="P:NADP+ catabolic process"/>
    <property type="evidence" value="ECO:0007669"/>
    <property type="project" value="TreeGrafter"/>
</dbReference>
<protein>
    <recommendedName>
        <fullName evidence="4">NAD(+) diphosphatase</fullName>
        <ecNumber evidence="4">3.6.1.22</ecNumber>
    </recommendedName>
</protein>
<evidence type="ECO:0000256" key="4">
    <source>
        <dbReference type="ARBA" id="ARBA00012381"/>
    </source>
</evidence>
<dbReference type="eggNOG" id="COG2816">
    <property type="taxonomic scope" value="Bacteria"/>
</dbReference>
<feature type="domain" description="Nudix hydrolase" evidence="11">
    <location>
        <begin position="138"/>
        <end position="262"/>
    </location>
</feature>
<evidence type="ECO:0000256" key="1">
    <source>
        <dbReference type="ARBA" id="ARBA00001946"/>
    </source>
</evidence>
<dbReference type="InterPro" id="IPR049734">
    <property type="entry name" value="NudC-like_C"/>
</dbReference>
<dbReference type="InterPro" id="IPR020084">
    <property type="entry name" value="NUDIX_hydrolase_CS"/>
</dbReference>
<dbReference type="Pfam" id="PF09296">
    <property type="entry name" value="NUDIX-like"/>
    <property type="match status" value="1"/>
</dbReference>
<dbReference type="Pfam" id="PF00293">
    <property type="entry name" value="NUDIX"/>
    <property type="match status" value="1"/>
</dbReference>
<dbReference type="GO" id="GO:0019677">
    <property type="term" value="P:NAD+ catabolic process"/>
    <property type="evidence" value="ECO:0007669"/>
    <property type="project" value="TreeGrafter"/>
</dbReference>
<evidence type="ECO:0000259" key="11">
    <source>
        <dbReference type="PROSITE" id="PS51462"/>
    </source>
</evidence>
<dbReference type="GO" id="GO:0110153">
    <property type="term" value="F:RNA NAD-cap (NMN-forming) hydrolase activity"/>
    <property type="evidence" value="ECO:0007669"/>
    <property type="project" value="RHEA"/>
</dbReference>
<keyword evidence="6 10" id="KW-0378">Hydrolase</keyword>
<dbReference type="InterPro" id="IPR050241">
    <property type="entry name" value="NAD-cap_RNA_hydrolase_NudC"/>
</dbReference>
<dbReference type="InterPro" id="IPR015376">
    <property type="entry name" value="Znr_NADH_PPase"/>
</dbReference>
<dbReference type="AlphaFoldDB" id="A1ZCX0"/>
<dbReference type="PRINTS" id="PR00502">
    <property type="entry name" value="NUDIXFAMILY"/>
</dbReference>
<dbReference type="PROSITE" id="PS51462">
    <property type="entry name" value="NUDIX"/>
    <property type="match status" value="1"/>
</dbReference>
<dbReference type="NCBIfam" id="NF001299">
    <property type="entry name" value="PRK00241.1"/>
    <property type="match status" value="1"/>
</dbReference>
<proteinExistence type="inferred from homology"/>
<dbReference type="GO" id="GO:0046872">
    <property type="term" value="F:metal ion binding"/>
    <property type="evidence" value="ECO:0007669"/>
    <property type="project" value="UniProtKB-KW"/>
</dbReference>
<comment type="similarity">
    <text evidence="3">Belongs to the Nudix hydrolase family. NudC subfamily.</text>
</comment>
<dbReference type="GO" id="GO:0035529">
    <property type="term" value="F:NADH pyrophosphatase activity"/>
    <property type="evidence" value="ECO:0007669"/>
    <property type="project" value="TreeGrafter"/>
</dbReference>
<evidence type="ECO:0000256" key="6">
    <source>
        <dbReference type="ARBA" id="ARBA00022801"/>
    </source>
</evidence>
<dbReference type="InterPro" id="IPR020476">
    <property type="entry name" value="Nudix_hydrolase"/>
</dbReference>
<accession>A1ZCX0</accession>
<dbReference type="PROSITE" id="PS00893">
    <property type="entry name" value="NUDIX_BOX"/>
    <property type="match status" value="1"/>
</dbReference>
<dbReference type="InterPro" id="IPR015797">
    <property type="entry name" value="NUDIX_hydrolase-like_dom_sf"/>
</dbReference>
<keyword evidence="7" id="KW-0460">Magnesium</keyword>
<evidence type="ECO:0000256" key="9">
    <source>
        <dbReference type="ARBA" id="ARBA00023679"/>
    </source>
</evidence>
<evidence type="ECO:0000313" key="13">
    <source>
        <dbReference type="Proteomes" id="UP000004095"/>
    </source>
</evidence>
<dbReference type="EC" id="3.6.1.22" evidence="4"/>
<keyword evidence="5" id="KW-0479">Metal-binding</keyword>
<organism evidence="12 13">
    <name type="scientific">Microscilla marina ATCC 23134</name>
    <dbReference type="NCBI Taxonomy" id="313606"/>
    <lineage>
        <taxon>Bacteria</taxon>
        <taxon>Pseudomonadati</taxon>
        <taxon>Bacteroidota</taxon>
        <taxon>Cytophagia</taxon>
        <taxon>Cytophagales</taxon>
        <taxon>Microscillaceae</taxon>
        <taxon>Microscilla</taxon>
    </lineage>
</organism>
<dbReference type="GO" id="GO:0005829">
    <property type="term" value="C:cytosol"/>
    <property type="evidence" value="ECO:0007669"/>
    <property type="project" value="TreeGrafter"/>
</dbReference>
<name>A1ZCX0_MICM2</name>
<evidence type="ECO:0000256" key="3">
    <source>
        <dbReference type="ARBA" id="ARBA00009595"/>
    </source>
</evidence>
<evidence type="ECO:0000256" key="10">
    <source>
        <dbReference type="RuleBase" id="RU003476"/>
    </source>
</evidence>
<comment type="caution">
    <text evidence="12">The sequence shown here is derived from an EMBL/GenBank/DDBJ whole genome shotgun (WGS) entry which is preliminary data.</text>
</comment>
<keyword evidence="13" id="KW-1185">Reference proteome</keyword>
<dbReference type="Gene3D" id="3.90.79.20">
    <property type="match status" value="1"/>
</dbReference>
<dbReference type="PANTHER" id="PTHR42904:SF6">
    <property type="entry name" value="NAD-CAPPED RNA HYDROLASE NUDT12"/>
    <property type="match status" value="1"/>
</dbReference>
<comment type="catalytic activity">
    <reaction evidence="9">
        <text>a 5'-end NAD(+)-phospho-ribonucleoside in mRNA + H2O = a 5'-end phospho-adenosine-phospho-ribonucleoside in mRNA + beta-nicotinamide D-ribonucleotide + 2 H(+)</text>
        <dbReference type="Rhea" id="RHEA:60876"/>
        <dbReference type="Rhea" id="RHEA-COMP:15698"/>
        <dbReference type="Rhea" id="RHEA-COMP:15719"/>
        <dbReference type="ChEBI" id="CHEBI:14649"/>
        <dbReference type="ChEBI" id="CHEBI:15377"/>
        <dbReference type="ChEBI" id="CHEBI:15378"/>
        <dbReference type="ChEBI" id="CHEBI:144029"/>
        <dbReference type="ChEBI" id="CHEBI:144051"/>
    </reaction>
    <physiologicalReaction direction="left-to-right" evidence="9">
        <dbReference type="Rhea" id="RHEA:60877"/>
    </physiologicalReaction>
</comment>
<comment type="cofactor">
    <cofactor evidence="2">
        <name>Zn(2+)</name>
        <dbReference type="ChEBI" id="CHEBI:29105"/>
    </cofactor>
</comment>
<evidence type="ECO:0000256" key="7">
    <source>
        <dbReference type="ARBA" id="ARBA00022842"/>
    </source>
</evidence>
<dbReference type="InterPro" id="IPR000086">
    <property type="entry name" value="NUDIX_hydrolase_dom"/>
</dbReference>
<evidence type="ECO:0000256" key="2">
    <source>
        <dbReference type="ARBA" id="ARBA00001947"/>
    </source>
</evidence>
<dbReference type="InterPro" id="IPR015375">
    <property type="entry name" value="NADH_PPase-like_N"/>
</dbReference>
<sequence>MAADAPTYVVPVWQGKHLMQGNEPVFVPIAQAQHLVQDQSKWVFLGTREAHHYFAIEVAEEAPDEHPFWQQQGNFEKLRQASQASERAEAAILGYAQAMLYWNRNHLYCGRCGSATENQWAGHVRVCSNTDCGKKHYPRTDPAIITMITYQNQALLVRQPHWQPSTRLSLVAGFVEPGESLEEAVQREVMEEVGLEVDQVQYQSSQPWPFPGSIMLGFKAQATHQAFELLDQELEAARWFTRAQLKDAVAKEEVLLSSLVSISGVLINAWLNEEETEMVMDTAKM</sequence>
<comment type="cofactor">
    <cofactor evidence="1">
        <name>Mg(2+)</name>
        <dbReference type="ChEBI" id="CHEBI:18420"/>
    </cofactor>
</comment>
<dbReference type="SUPFAM" id="SSF55811">
    <property type="entry name" value="Nudix"/>
    <property type="match status" value="1"/>
</dbReference>
<keyword evidence="8" id="KW-0520">NAD</keyword>
<evidence type="ECO:0000256" key="8">
    <source>
        <dbReference type="ARBA" id="ARBA00023027"/>
    </source>
</evidence>
<gene>
    <name evidence="12" type="ORF">M23134_05015</name>
</gene>
<dbReference type="Proteomes" id="UP000004095">
    <property type="component" value="Unassembled WGS sequence"/>
</dbReference>
<evidence type="ECO:0000313" key="12">
    <source>
        <dbReference type="EMBL" id="EAY31509.1"/>
    </source>
</evidence>
<dbReference type="CDD" id="cd03429">
    <property type="entry name" value="NUDIX_NADH_pyrophosphatase_Nudt13"/>
    <property type="match status" value="1"/>
</dbReference>
<reference evidence="12 13" key="1">
    <citation type="submission" date="2007-01" db="EMBL/GenBank/DDBJ databases">
        <authorList>
            <person name="Haygood M."/>
            <person name="Podell S."/>
            <person name="Anderson C."/>
            <person name="Hopkinson B."/>
            <person name="Roe K."/>
            <person name="Barbeau K."/>
            <person name="Gaasterland T."/>
            <person name="Ferriera S."/>
            <person name="Johnson J."/>
            <person name="Kravitz S."/>
            <person name="Beeson K."/>
            <person name="Sutton G."/>
            <person name="Rogers Y.-H."/>
            <person name="Friedman R."/>
            <person name="Frazier M."/>
            <person name="Venter J.C."/>
        </authorList>
    </citation>
    <scope>NUCLEOTIDE SEQUENCE [LARGE SCALE GENOMIC DNA]</scope>
    <source>
        <strain evidence="12 13">ATCC 23134</strain>
    </source>
</reference>
<dbReference type="Pfam" id="PF09297">
    <property type="entry name" value="Zn_ribbon_NUD"/>
    <property type="match status" value="1"/>
</dbReference>
<evidence type="ECO:0000256" key="5">
    <source>
        <dbReference type="ARBA" id="ARBA00022723"/>
    </source>
</evidence>
<dbReference type="Gene3D" id="3.90.79.10">
    <property type="entry name" value="Nucleoside Triphosphate Pyrophosphohydrolase"/>
    <property type="match status" value="1"/>
</dbReference>
<dbReference type="PANTHER" id="PTHR42904">
    <property type="entry name" value="NUDIX HYDROLASE, NUDC SUBFAMILY"/>
    <property type="match status" value="1"/>
</dbReference>
<dbReference type="EMBL" id="AAWS01000002">
    <property type="protein sequence ID" value="EAY31509.1"/>
    <property type="molecule type" value="Genomic_DNA"/>
</dbReference>